<organism evidence="2">
    <name type="scientific">Gulosibacter sediminis</name>
    <dbReference type="NCBI Taxonomy" id="1729695"/>
    <lineage>
        <taxon>Bacteria</taxon>
        <taxon>Bacillati</taxon>
        <taxon>Actinomycetota</taxon>
        <taxon>Actinomycetes</taxon>
        <taxon>Micrococcales</taxon>
        <taxon>Microbacteriaceae</taxon>
        <taxon>Gulosibacter</taxon>
    </lineage>
</organism>
<evidence type="ECO:0000256" key="1">
    <source>
        <dbReference type="SAM" id="MobiDB-lite"/>
    </source>
</evidence>
<evidence type="ECO:0000313" key="2">
    <source>
        <dbReference type="EMBL" id="UQN13706.1"/>
    </source>
</evidence>
<gene>
    <name evidence="2" type="ORF">M3M28_06320</name>
</gene>
<protein>
    <submittedName>
        <fullName evidence="2">PAC2 family protein</fullName>
    </submittedName>
</protein>
<dbReference type="Pfam" id="PF09754">
    <property type="entry name" value="PAC2"/>
    <property type="match status" value="1"/>
</dbReference>
<name>A0ABY4MWE5_9MICO</name>
<dbReference type="EMBL" id="CP097160">
    <property type="protein sequence ID" value="UQN13706.1"/>
    <property type="molecule type" value="Genomic_DNA"/>
</dbReference>
<feature type="region of interest" description="Disordered" evidence="1">
    <location>
        <begin position="285"/>
        <end position="346"/>
    </location>
</feature>
<feature type="compositionally biased region" description="Acidic residues" evidence="1">
    <location>
        <begin position="317"/>
        <end position="346"/>
    </location>
</feature>
<dbReference type="Gene3D" id="3.40.50.10900">
    <property type="entry name" value="PAC-like subunit"/>
    <property type="match status" value="1"/>
</dbReference>
<dbReference type="SUPFAM" id="SSF159659">
    <property type="entry name" value="Cgl1923-like"/>
    <property type="match status" value="1"/>
</dbReference>
<dbReference type="InterPro" id="IPR038389">
    <property type="entry name" value="PSMG2_sf"/>
</dbReference>
<accession>A0ABY4MWE5</accession>
<dbReference type="InterPro" id="IPR019151">
    <property type="entry name" value="Proteasome_assmbl_chaperone_2"/>
</dbReference>
<proteinExistence type="predicted"/>
<reference evidence="2" key="1">
    <citation type="submission" date="2022-05" db="EMBL/GenBank/DDBJ databases">
        <title>Complete genome sequence of toluene-degrading Gulosibacter sediminis strain ACHW.36C.</title>
        <authorList>
            <person name="Wai A.C."/>
            <person name="Lai G.K."/>
            <person name="Griffin S.D."/>
            <person name="Leung F.C."/>
        </authorList>
    </citation>
    <scope>NUCLEOTIDE SEQUENCE [LARGE SCALE GENOMIC DNA]</scope>
    <source>
        <strain evidence="2">ACHW.36C</strain>
    </source>
</reference>
<sequence>MTSQLPLPNFDSHTPFAAGNTLVVALQGWNDAGEAASSAATELQEQLNIDLLVERFESEDFFDYSVARPRVEFAGDGRKVIRWPGATLAGPVRGGRIYTLTGVEPNFRWRRYASEVVAASERIDISSIVLVGALLADAPHTRDIQVSLSSDDEGPQHELGIEASAYEGPTGVLSAIAEEAHGAGIQIVSMWASVPHYAQTPELPNPKATLSLVNELAKLLKVELKSDHLREEATTWEERVSEAVEADDELRGYVEYLEQTRDVVDSEEATGDAIAAEFERFLADGRDTQNRAGGHATRSDSGSLPRPNTGDSTSASDESDVADSSEDREGEGDDADNDSDSDSDTK</sequence>